<evidence type="ECO:0000256" key="1">
    <source>
        <dbReference type="SAM" id="MobiDB-lite"/>
    </source>
</evidence>
<gene>
    <name evidence="2" type="ORF">HME9304_01827</name>
</gene>
<reference evidence="2 3" key="1">
    <citation type="submission" date="2018-06" db="EMBL/GenBank/DDBJ databases">
        <title>Spongiibacterium sp. HME9304 Genome sequencing and assembly.</title>
        <authorList>
            <person name="Kang H."/>
            <person name="Kim H."/>
            <person name="Joh K."/>
        </authorList>
    </citation>
    <scope>NUCLEOTIDE SEQUENCE [LARGE SCALE GENOMIC DNA]</scope>
    <source>
        <strain evidence="2 3">HME9304</strain>
    </source>
</reference>
<sequence length="223" mass="24835">MKKRESIIVLALTMLIFLNSCALFQGGGMTHRSFDKATGVTRISQFEKGGTLTWAHHDATKRQSLMFVDSQGNVKVLAEQSPDAGISKITELLAKGQKDSISAELNLSFQNTLEKLTDRTPSLMITRESLYTLRELHFNGALDSVGVKDLYEKYLDKLVEIVKEDSKTVEAKAKVLMLEIEKEKLLAAKNKMEQPKNNKEGSKGPGTTKEKQDKEASDSINKK</sequence>
<organism evidence="2 3">
    <name type="scientific">Flagellimonas maritima</name>
    <dbReference type="NCBI Taxonomy" id="1383885"/>
    <lineage>
        <taxon>Bacteria</taxon>
        <taxon>Pseudomonadati</taxon>
        <taxon>Bacteroidota</taxon>
        <taxon>Flavobacteriia</taxon>
        <taxon>Flavobacteriales</taxon>
        <taxon>Flavobacteriaceae</taxon>
        <taxon>Flagellimonas</taxon>
    </lineage>
</organism>
<dbReference type="Proteomes" id="UP000248536">
    <property type="component" value="Chromosome"/>
</dbReference>
<accession>A0A2Z4LSX0</accession>
<proteinExistence type="predicted"/>
<keyword evidence="3" id="KW-1185">Reference proteome</keyword>
<dbReference type="OrthoDB" id="1452956at2"/>
<dbReference type="EMBL" id="CP030104">
    <property type="protein sequence ID" value="AWX44822.1"/>
    <property type="molecule type" value="Genomic_DNA"/>
</dbReference>
<evidence type="ECO:0000313" key="3">
    <source>
        <dbReference type="Proteomes" id="UP000248536"/>
    </source>
</evidence>
<name>A0A2Z4LSX0_9FLAO</name>
<evidence type="ECO:0000313" key="2">
    <source>
        <dbReference type="EMBL" id="AWX44822.1"/>
    </source>
</evidence>
<dbReference type="RefSeq" id="WP_112378265.1">
    <property type="nucleotide sequence ID" value="NZ_CP030104.1"/>
</dbReference>
<dbReference type="KEGG" id="spon:HME9304_01827"/>
<dbReference type="AlphaFoldDB" id="A0A2Z4LSX0"/>
<protein>
    <submittedName>
        <fullName evidence="2">Uncharacterized protein</fullName>
    </submittedName>
</protein>
<feature type="region of interest" description="Disordered" evidence="1">
    <location>
        <begin position="188"/>
        <end position="223"/>
    </location>
</feature>